<dbReference type="PANTHER" id="PTHR14196">
    <property type="entry name" value="ODD-SKIPPED - RELATED"/>
    <property type="match status" value="1"/>
</dbReference>
<comment type="subcellular location">
    <subcellularLocation>
        <location evidence="1">Nucleus</location>
    </subcellularLocation>
</comment>
<feature type="domain" description="C2H2-type" evidence="9">
    <location>
        <begin position="224"/>
        <end position="252"/>
    </location>
</feature>
<dbReference type="Proteomes" id="UP001162480">
    <property type="component" value="Chromosome 15"/>
</dbReference>
<dbReference type="GO" id="GO:0000977">
    <property type="term" value="F:RNA polymerase II transcription regulatory region sequence-specific DNA binding"/>
    <property type="evidence" value="ECO:0007669"/>
    <property type="project" value="TreeGrafter"/>
</dbReference>
<evidence type="ECO:0000313" key="11">
    <source>
        <dbReference type="Proteomes" id="UP001162480"/>
    </source>
</evidence>
<gene>
    <name evidence="10" type="ORF">OCTVUL_1B025615</name>
</gene>
<feature type="domain" description="C2H2-type" evidence="9">
    <location>
        <begin position="253"/>
        <end position="275"/>
    </location>
</feature>
<dbReference type="GO" id="GO:0000981">
    <property type="term" value="F:DNA-binding transcription factor activity, RNA polymerase II-specific"/>
    <property type="evidence" value="ECO:0007669"/>
    <property type="project" value="TreeGrafter"/>
</dbReference>
<dbReference type="SUPFAM" id="SSF57667">
    <property type="entry name" value="beta-beta-alpha zinc fingers"/>
    <property type="match status" value="3"/>
</dbReference>
<dbReference type="Pfam" id="PF00096">
    <property type="entry name" value="zf-C2H2"/>
    <property type="match status" value="4"/>
</dbReference>
<evidence type="ECO:0000256" key="4">
    <source>
        <dbReference type="ARBA" id="ARBA00022771"/>
    </source>
</evidence>
<keyword evidence="4 7" id="KW-0863">Zinc-finger</keyword>
<dbReference type="PROSITE" id="PS50157">
    <property type="entry name" value="ZINC_FINGER_C2H2_2"/>
    <property type="match status" value="6"/>
</dbReference>
<keyword evidence="2" id="KW-0479">Metal-binding</keyword>
<sequence>MSTTDESMNATTDEADNSWETTKSVLTATINKVNISDSAQGSVGNSNFTVNSNSNDSMNNSNNQPEGLFSVAASSTLIKTVVFPAASANGGDKPYKCDTCEKAFSLRRALKAHKRVHTGEKPFKCDTCPKAFSHQGALKAHKRVHTGERPFKCDVCDMSFSHRSTLITHRRTHTGEKPFKCDLCDEVFSYRQTMKSHRKKHFLAANANGLGATNATAHTIVKRMRCDTCGLEFASKEEVETHIIEVHVEKKIFNCLTCKKNFPTSYSLEKHKLMHLVTNSSSCSIPFLKCNVIEYSCNLINISSAMF</sequence>
<keyword evidence="3" id="KW-0677">Repeat</keyword>
<protein>
    <submittedName>
        <fullName evidence="10">Zinc finger and SCAN domain-containing 2-like</fullName>
    </submittedName>
</protein>
<dbReference type="FunFam" id="3.30.160.60:FF:000512">
    <property type="entry name" value="zinc finger protein 197 isoform X1"/>
    <property type="match status" value="1"/>
</dbReference>
<dbReference type="AlphaFoldDB" id="A0AA36BGS4"/>
<dbReference type="InterPro" id="IPR013087">
    <property type="entry name" value="Znf_C2H2_type"/>
</dbReference>
<feature type="domain" description="C2H2-type" evidence="9">
    <location>
        <begin position="95"/>
        <end position="122"/>
    </location>
</feature>
<name>A0AA36BGS4_OCTVU</name>
<dbReference type="Pfam" id="PF13912">
    <property type="entry name" value="zf-C2H2_6"/>
    <property type="match status" value="1"/>
</dbReference>
<dbReference type="InterPro" id="IPR050717">
    <property type="entry name" value="C2H2-ZF_Transcription_Reg"/>
</dbReference>
<dbReference type="EMBL" id="OX597828">
    <property type="protein sequence ID" value="CAI9734103.1"/>
    <property type="molecule type" value="Genomic_DNA"/>
</dbReference>
<dbReference type="SMART" id="SM00355">
    <property type="entry name" value="ZnF_C2H2"/>
    <property type="match status" value="6"/>
</dbReference>
<evidence type="ECO:0000256" key="5">
    <source>
        <dbReference type="ARBA" id="ARBA00022833"/>
    </source>
</evidence>
<dbReference type="GO" id="GO:0005634">
    <property type="term" value="C:nucleus"/>
    <property type="evidence" value="ECO:0007669"/>
    <property type="project" value="UniProtKB-SubCell"/>
</dbReference>
<organism evidence="10 11">
    <name type="scientific">Octopus vulgaris</name>
    <name type="common">Common octopus</name>
    <dbReference type="NCBI Taxonomy" id="6645"/>
    <lineage>
        <taxon>Eukaryota</taxon>
        <taxon>Metazoa</taxon>
        <taxon>Spiralia</taxon>
        <taxon>Lophotrochozoa</taxon>
        <taxon>Mollusca</taxon>
        <taxon>Cephalopoda</taxon>
        <taxon>Coleoidea</taxon>
        <taxon>Octopodiformes</taxon>
        <taxon>Octopoda</taxon>
        <taxon>Incirrata</taxon>
        <taxon>Octopodidae</taxon>
        <taxon>Octopus</taxon>
    </lineage>
</organism>
<feature type="compositionally biased region" description="Polar residues" evidence="8">
    <location>
        <begin position="41"/>
        <end position="50"/>
    </location>
</feature>
<feature type="compositionally biased region" description="Low complexity" evidence="8">
    <location>
        <begin position="51"/>
        <end position="63"/>
    </location>
</feature>
<evidence type="ECO:0000313" key="10">
    <source>
        <dbReference type="EMBL" id="CAI9734103.1"/>
    </source>
</evidence>
<accession>A0AA36BGS4</accession>
<dbReference type="PROSITE" id="PS00028">
    <property type="entry name" value="ZINC_FINGER_C2H2_1"/>
    <property type="match status" value="6"/>
</dbReference>
<proteinExistence type="predicted"/>
<dbReference type="FunFam" id="3.30.160.60:FF:000533">
    <property type="entry name" value="Zinc finger protein"/>
    <property type="match status" value="1"/>
</dbReference>
<evidence type="ECO:0000256" key="8">
    <source>
        <dbReference type="SAM" id="MobiDB-lite"/>
    </source>
</evidence>
<evidence type="ECO:0000256" key="3">
    <source>
        <dbReference type="ARBA" id="ARBA00022737"/>
    </source>
</evidence>
<dbReference type="PANTHER" id="PTHR14196:SF12">
    <property type="entry name" value="ZINC FINGER PROTEIN 208-LIKE"/>
    <property type="match status" value="1"/>
</dbReference>
<evidence type="ECO:0000256" key="6">
    <source>
        <dbReference type="ARBA" id="ARBA00023242"/>
    </source>
</evidence>
<dbReference type="GO" id="GO:0008270">
    <property type="term" value="F:zinc ion binding"/>
    <property type="evidence" value="ECO:0007669"/>
    <property type="project" value="UniProtKB-KW"/>
</dbReference>
<feature type="domain" description="C2H2-type" evidence="9">
    <location>
        <begin position="179"/>
        <end position="201"/>
    </location>
</feature>
<evidence type="ECO:0000256" key="1">
    <source>
        <dbReference type="ARBA" id="ARBA00004123"/>
    </source>
</evidence>
<feature type="domain" description="C2H2-type" evidence="9">
    <location>
        <begin position="123"/>
        <end position="150"/>
    </location>
</feature>
<evidence type="ECO:0000259" key="9">
    <source>
        <dbReference type="PROSITE" id="PS50157"/>
    </source>
</evidence>
<keyword evidence="11" id="KW-1185">Reference proteome</keyword>
<feature type="domain" description="C2H2-type" evidence="9">
    <location>
        <begin position="151"/>
        <end position="178"/>
    </location>
</feature>
<dbReference type="FunFam" id="3.30.160.60:FF:002343">
    <property type="entry name" value="Zinc finger protein 33A"/>
    <property type="match status" value="2"/>
</dbReference>
<feature type="region of interest" description="Disordered" evidence="8">
    <location>
        <begin position="41"/>
        <end position="64"/>
    </location>
</feature>
<evidence type="ECO:0000256" key="2">
    <source>
        <dbReference type="ARBA" id="ARBA00022723"/>
    </source>
</evidence>
<evidence type="ECO:0000256" key="7">
    <source>
        <dbReference type="PROSITE-ProRule" id="PRU00042"/>
    </source>
</evidence>
<keyword evidence="6" id="KW-0539">Nucleus</keyword>
<dbReference type="InterPro" id="IPR036236">
    <property type="entry name" value="Znf_C2H2_sf"/>
</dbReference>
<dbReference type="Gene3D" id="3.30.160.60">
    <property type="entry name" value="Classic Zinc Finger"/>
    <property type="match status" value="5"/>
</dbReference>
<reference evidence="10" key="1">
    <citation type="submission" date="2023-08" db="EMBL/GenBank/DDBJ databases">
        <authorList>
            <person name="Alioto T."/>
            <person name="Alioto T."/>
            <person name="Gomez Garrido J."/>
        </authorList>
    </citation>
    <scope>NUCLEOTIDE SEQUENCE</scope>
</reference>
<keyword evidence="5" id="KW-0862">Zinc</keyword>